<feature type="compositionally biased region" description="Acidic residues" evidence="1">
    <location>
        <begin position="134"/>
        <end position="144"/>
    </location>
</feature>
<keyword evidence="3" id="KW-1185">Reference proteome</keyword>
<feature type="compositionally biased region" description="Gly residues" evidence="1">
    <location>
        <begin position="1"/>
        <end position="11"/>
    </location>
</feature>
<dbReference type="Proteomes" id="UP001596390">
    <property type="component" value="Unassembled WGS sequence"/>
</dbReference>
<evidence type="ECO:0000256" key="1">
    <source>
        <dbReference type="SAM" id="MobiDB-lite"/>
    </source>
</evidence>
<dbReference type="EMBL" id="JBHSZZ010000019">
    <property type="protein sequence ID" value="MFC7186116.1"/>
    <property type="molecule type" value="Genomic_DNA"/>
</dbReference>
<proteinExistence type="predicted"/>
<reference evidence="2 3" key="1">
    <citation type="journal article" date="2019" name="Int. J. Syst. Evol. Microbiol.">
        <title>The Global Catalogue of Microorganisms (GCM) 10K type strain sequencing project: providing services to taxonomists for standard genome sequencing and annotation.</title>
        <authorList>
            <consortium name="The Broad Institute Genomics Platform"/>
            <consortium name="The Broad Institute Genome Sequencing Center for Infectious Disease"/>
            <person name="Wu L."/>
            <person name="Ma J."/>
        </authorList>
    </citation>
    <scope>NUCLEOTIDE SEQUENCE [LARGE SCALE GENOMIC DNA]</scope>
    <source>
        <strain evidence="2 3">Q85</strain>
    </source>
</reference>
<sequence>MEGTDDGGGADRAGDGPVRVHGVDFSAAADDAGRKTWVASGTVDPESDGLLVTDLRPLAELAGLDGDGRGRRGAAREDALPALAAWVRERDQSAAVGLDFPFGLPRFVVEETGNDSWRSFISEFPKSIGAGEGDAGDGGDESDAAGDPVRAFAERCVGLTERYGEGTYDKRRTDAAVGARSPYGFIADTIAFYGMRDVLAPLADDVRFAPMDRTEGGWRPGTPPGPTVLETYPAAVLDRLGLYRTSYKGGGESEATRRRRNAEGLVEAAEVAYKSGEGLADAMVAEAGGDALDAVAACVGAFAAWKRGYETDVAAFDDPDAVALEGYIYG</sequence>
<protein>
    <submittedName>
        <fullName evidence="2">DUF429 domain-containing protein</fullName>
    </submittedName>
</protein>
<name>A0ABD5YDK8_9EURY</name>
<feature type="region of interest" description="Disordered" evidence="1">
    <location>
        <begin position="128"/>
        <end position="147"/>
    </location>
</feature>
<evidence type="ECO:0000313" key="2">
    <source>
        <dbReference type="EMBL" id="MFC7186116.1"/>
    </source>
</evidence>
<evidence type="ECO:0000313" key="3">
    <source>
        <dbReference type="Proteomes" id="UP001596390"/>
    </source>
</evidence>
<dbReference type="RefSeq" id="WP_267663091.1">
    <property type="nucleotide sequence ID" value="NZ_JAODIX010000019.1"/>
</dbReference>
<comment type="caution">
    <text evidence="2">The sequence shown here is derived from an EMBL/GenBank/DDBJ whole genome shotgun (WGS) entry which is preliminary data.</text>
</comment>
<feature type="region of interest" description="Disordered" evidence="1">
    <location>
        <begin position="1"/>
        <end position="20"/>
    </location>
</feature>
<accession>A0ABD5YDK8</accession>
<dbReference type="AlphaFoldDB" id="A0ABD5YDK8"/>
<gene>
    <name evidence="2" type="ORF">ACFQMK_04275</name>
</gene>
<organism evidence="2 3">
    <name type="scientific">Halorubrum yunnanense</name>
    <dbReference type="NCBI Taxonomy" id="1526162"/>
    <lineage>
        <taxon>Archaea</taxon>
        <taxon>Methanobacteriati</taxon>
        <taxon>Methanobacteriota</taxon>
        <taxon>Stenosarchaea group</taxon>
        <taxon>Halobacteria</taxon>
        <taxon>Halobacteriales</taxon>
        <taxon>Haloferacaceae</taxon>
        <taxon>Halorubrum</taxon>
    </lineage>
</organism>